<feature type="domain" description="Guanylate kinase-like" evidence="6">
    <location>
        <begin position="428"/>
        <end position="513"/>
    </location>
</feature>
<dbReference type="InterPro" id="IPR008145">
    <property type="entry name" value="GK/Ca_channel_bsu"/>
</dbReference>
<evidence type="ECO:0000256" key="1">
    <source>
        <dbReference type="ARBA" id="ARBA00003843"/>
    </source>
</evidence>
<organism evidence="7 8">
    <name type="scientific">Rhamnusium bicolor</name>
    <dbReference type="NCBI Taxonomy" id="1586634"/>
    <lineage>
        <taxon>Eukaryota</taxon>
        <taxon>Metazoa</taxon>
        <taxon>Ecdysozoa</taxon>
        <taxon>Arthropoda</taxon>
        <taxon>Hexapoda</taxon>
        <taxon>Insecta</taxon>
        <taxon>Pterygota</taxon>
        <taxon>Neoptera</taxon>
        <taxon>Endopterygota</taxon>
        <taxon>Coleoptera</taxon>
        <taxon>Polyphaga</taxon>
        <taxon>Cucujiformia</taxon>
        <taxon>Chrysomeloidea</taxon>
        <taxon>Cerambycidae</taxon>
        <taxon>Lepturinae</taxon>
        <taxon>Rhagiini</taxon>
        <taxon>Rhamnusium</taxon>
    </lineage>
</organism>
<keyword evidence="8" id="KW-1185">Reference proteome</keyword>
<dbReference type="InterPro" id="IPR050576">
    <property type="entry name" value="Cilia_flagella_integrity"/>
</dbReference>
<name>A0AAV8X5S4_9CUCU</name>
<evidence type="ECO:0000256" key="3">
    <source>
        <dbReference type="ARBA" id="ARBA00022737"/>
    </source>
</evidence>
<dbReference type="PANTHER" id="PTHR45973:SF35">
    <property type="entry name" value="LEUCINE-RICH REPEAT-CONTAINING PROTEIN 43"/>
    <property type="match status" value="1"/>
</dbReference>
<dbReference type="InterPro" id="IPR025875">
    <property type="entry name" value="Leu-rich_rpt_4"/>
</dbReference>
<feature type="region of interest" description="Disordered" evidence="5">
    <location>
        <begin position="37"/>
        <end position="60"/>
    </location>
</feature>
<dbReference type="InterPro" id="IPR001611">
    <property type="entry name" value="Leu-rich_rpt"/>
</dbReference>
<evidence type="ECO:0000256" key="2">
    <source>
        <dbReference type="ARBA" id="ARBA00022614"/>
    </source>
</evidence>
<sequence length="531" mass="61527">MNCQIKKILKKKPHLAPVPSGYLESLLNYVDIYEASNEESSEEDTSVTGEEDTASTTSTCSRREYSNMFENIKEPAGAWGTHRFEEHPWSDYDRPSVKLEEYENLILDDEKLGILTDPIISSSLSYLERSPYDLKYVLCKCILSHKLLKDISALKYYHYIQYLDLSRNKLTTLAPLGQLPFLQHLNASHNHIRKLLDFKAPFYLSFVDFSHNLIRTIPDLTEFWSLTQLNVSNNGIIKISGLEKLRYLNYLDLSHNKIVTLENLNNLRIQFLILHHNAIDNIEEKNNMDLKTLCYIRSVDLSNNNLSSLKIFQIAENVENIDMSTNKISSLLELYYLKNLRYLSTLNLSNNPVSEIDFYFNVCLIMIKNLMKLDGEEITAEDRIKIKRNDEIDPLFHAGESHIDLILLQQINHPCIGAHIIPYDQPPPIVFILVGPPGSRKREIVKMICSRNKKCVYGVSHTTRPRTDDEIDGEDYYFVSNEEFKSLTRKGQFIAVSEFNGYSFGIVHEELKKCEDRIFVFPQQYTFCFIT</sequence>
<dbReference type="InterPro" id="IPR027417">
    <property type="entry name" value="P-loop_NTPase"/>
</dbReference>
<evidence type="ECO:0000256" key="4">
    <source>
        <dbReference type="ARBA" id="ARBA00024433"/>
    </source>
</evidence>
<feature type="compositionally biased region" description="Acidic residues" evidence="5">
    <location>
        <begin position="37"/>
        <end position="53"/>
    </location>
</feature>
<dbReference type="Gene3D" id="3.80.10.10">
    <property type="entry name" value="Ribonuclease Inhibitor"/>
    <property type="match status" value="2"/>
</dbReference>
<dbReference type="InterPro" id="IPR008144">
    <property type="entry name" value="Guanylate_kin-like_dom"/>
</dbReference>
<dbReference type="Gene3D" id="3.40.50.300">
    <property type="entry name" value="P-loop containing nucleotide triphosphate hydrolases"/>
    <property type="match status" value="1"/>
</dbReference>
<keyword evidence="2" id="KW-0433">Leucine-rich repeat</keyword>
<dbReference type="Pfam" id="PF12799">
    <property type="entry name" value="LRR_4"/>
    <property type="match status" value="1"/>
</dbReference>
<proteinExistence type="predicted"/>
<reference evidence="7" key="1">
    <citation type="journal article" date="2023" name="Insect Mol. Biol.">
        <title>Genome sequencing provides insights into the evolution of gene families encoding plant cell wall-degrading enzymes in longhorned beetles.</title>
        <authorList>
            <person name="Shin N.R."/>
            <person name="Okamura Y."/>
            <person name="Kirsch R."/>
            <person name="Pauchet Y."/>
        </authorList>
    </citation>
    <scope>NUCLEOTIDE SEQUENCE</scope>
    <source>
        <strain evidence="7">RBIC_L_NR</strain>
    </source>
</reference>
<keyword evidence="3" id="KW-0677">Repeat</keyword>
<dbReference type="InterPro" id="IPR032675">
    <property type="entry name" value="LRR_dom_sf"/>
</dbReference>
<dbReference type="SUPFAM" id="SSF52058">
    <property type="entry name" value="L domain-like"/>
    <property type="match status" value="1"/>
</dbReference>
<dbReference type="SUPFAM" id="SSF52540">
    <property type="entry name" value="P-loop containing nucleoside triphosphate hydrolases"/>
    <property type="match status" value="1"/>
</dbReference>
<evidence type="ECO:0000313" key="7">
    <source>
        <dbReference type="EMBL" id="KAJ8933887.1"/>
    </source>
</evidence>
<dbReference type="PANTHER" id="PTHR45973">
    <property type="entry name" value="PROTEIN PHOSPHATASE 1 REGULATORY SUBUNIT SDS22-RELATED"/>
    <property type="match status" value="1"/>
</dbReference>
<accession>A0AAV8X5S4</accession>
<dbReference type="PRINTS" id="PR00019">
    <property type="entry name" value="LEURICHRPT"/>
</dbReference>
<dbReference type="PROSITE" id="PS50052">
    <property type="entry name" value="GUANYLATE_KINASE_2"/>
    <property type="match status" value="1"/>
</dbReference>
<comment type="caution">
    <text evidence="7">The sequence shown here is derived from an EMBL/GenBank/DDBJ whole genome shotgun (WGS) entry which is preliminary data.</text>
</comment>
<evidence type="ECO:0000256" key="5">
    <source>
        <dbReference type="SAM" id="MobiDB-lite"/>
    </source>
</evidence>
<dbReference type="Pfam" id="PF00625">
    <property type="entry name" value="Guanylate_kin"/>
    <property type="match status" value="1"/>
</dbReference>
<dbReference type="PROSITE" id="PS51450">
    <property type="entry name" value="LRR"/>
    <property type="match status" value="3"/>
</dbReference>
<comment type="function">
    <text evidence="1">Cilium-specific protein required for cilia structures.</text>
</comment>
<evidence type="ECO:0000313" key="8">
    <source>
        <dbReference type="Proteomes" id="UP001162156"/>
    </source>
</evidence>
<dbReference type="EMBL" id="JANEYF010003804">
    <property type="protein sequence ID" value="KAJ8933887.1"/>
    <property type="molecule type" value="Genomic_DNA"/>
</dbReference>
<evidence type="ECO:0000259" key="6">
    <source>
        <dbReference type="PROSITE" id="PS50052"/>
    </source>
</evidence>
<protein>
    <recommendedName>
        <fullName evidence="4">Dynein axonemal assembly factor 1 homolog</fullName>
    </recommendedName>
</protein>
<dbReference type="AlphaFoldDB" id="A0AAV8X5S4"/>
<dbReference type="Proteomes" id="UP001162156">
    <property type="component" value="Unassembled WGS sequence"/>
</dbReference>
<gene>
    <name evidence="7" type="ORF">NQ314_013740</name>
</gene>